<organism evidence="3 4">
    <name type="scientific">Microcebus murinus</name>
    <name type="common">Gray mouse lemur</name>
    <name type="synonym">Lemur murinus</name>
    <dbReference type="NCBI Taxonomy" id="30608"/>
    <lineage>
        <taxon>Eukaryota</taxon>
        <taxon>Metazoa</taxon>
        <taxon>Chordata</taxon>
        <taxon>Craniata</taxon>
        <taxon>Vertebrata</taxon>
        <taxon>Euteleostomi</taxon>
        <taxon>Mammalia</taxon>
        <taxon>Eutheria</taxon>
        <taxon>Euarchontoglires</taxon>
        <taxon>Primates</taxon>
        <taxon>Strepsirrhini</taxon>
        <taxon>Lemuriformes</taxon>
        <taxon>Cheirogaleidae</taxon>
        <taxon>Microcebus</taxon>
    </lineage>
</organism>
<keyword evidence="4" id="KW-1185">Reference proteome</keyword>
<dbReference type="Proteomes" id="UP000694394">
    <property type="component" value="Chromosome 22"/>
</dbReference>
<evidence type="ECO:0000256" key="2">
    <source>
        <dbReference type="SAM" id="SignalP"/>
    </source>
</evidence>
<dbReference type="GeneTree" id="ENSGT00730000112484"/>
<reference evidence="3" key="3">
    <citation type="submission" date="2025-09" db="UniProtKB">
        <authorList>
            <consortium name="Ensembl"/>
        </authorList>
    </citation>
    <scope>IDENTIFICATION</scope>
</reference>
<feature type="compositionally biased region" description="Low complexity" evidence="1">
    <location>
        <begin position="72"/>
        <end position="82"/>
    </location>
</feature>
<sequence>MTARILVLTMLLAISAQGDPDSAARPLPVAVFRVCGMGRSVSAPHDILAPLCLHQGALGEGQPQAPGPPRLRAPAAARGESPAPSPGPPPAARGAAERPDRWVTSGILPICTVLLTPSPACD</sequence>
<dbReference type="Ensembl" id="ENSMICT00000063240.1">
    <property type="protein sequence ID" value="ENSMICP00000040947.1"/>
    <property type="gene ID" value="ENSMICG00000044006.1"/>
</dbReference>
<reference evidence="3" key="1">
    <citation type="submission" date="2016-12" db="EMBL/GenBank/DDBJ databases">
        <title>Mouse lemur reference genome and diversity panel.</title>
        <authorList>
            <person name="Harris R."/>
            <person name="Larsen P."/>
            <person name="Liu Y."/>
            <person name="Hughes D.S."/>
            <person name="Murali S."/>
            <person name="Raveendran M."/>
            <person name="Korchina V."/>
            <person name="Wang M."/>
            <person name="Jhangiani S."/>
            <person name="Bandaranaike D."/>
            <person name="Bellair M."/>
            <person name="Blankenburg K."/>
            <person name="Chao H."/>
            <person name="Dahdouli M."/>
            <person name="Dinh H."/>
            <person name="Doddapaneni H."/>
            <person name="English A."/>
            <person name="Firestine M."/>
            <person name="Gnanaolivu R."/>
            <person name="Gross S."/>
            <person name="Hernandez B."/>
            <person name="Javaid M."/>
            <person name="Jayaseelan J."/>
            <person name="Jones J."/>
            <person name="Khan Z."/>
            <person name="Kovar C."/>
            <person name="Kurapati P."/>
            <person name="Le B."/>
            <person name="Lee S."/>
            <person name="Li M."/>
            <person name="Mathew T."/>
            <person name="Narasimhan A."/>
            <person name="Ngo D."/>
            <person name="Nguyen L."/>
            <person name="Okwuonu G."/>
            <person name="Ongeri F."/>
            <person name="Osuji N."/>
            <person name="Pu L.-L."/>
            <person name="Puazo M."/>
            <person name="Quiroz J."/>
            <person name="Raj R."/>
            <person name="Rajbhandari K."/>
            <person name="Reid J.G."/>
            <person name="Santibanez J."/>
            <person name="Sexton D."/>
            <person name="Skinner E."/>
            <person name="Vee V."/>
            <person name="Weissenberger G."/>
            <person name="Wu Y."/>
            <person name="Xin Y."/>
            <person name="Han Y."/>
            <person name="Campbell C."/>
            <person name="Brown A."/>
            <person name="Sullivan B."/>
            <person name="Shelton J."/>
            <person name="Brown S."/>
            <person name="Dudchenko O."/>
            <person name="Machol I."/>
            <person name="Durand N."/>
            <person name="Shamim M."/>
            <person name="Lieberman A."/>
            <person name="Muzny D.M."/>
            <person name="Richards S."/>
            <person name="Yoder A."/>
            <person name="Worley K.C."/>
            <person name="Rogers J."/>
            <person name="Gibbs R.A."/>
        </authorList>
    </citation>
    <scope>NUCLEOTIDE SEQUENCE [LARGE SCALE GENOMIC DNA]</scope>
</reference>
<evidence type="ECO:0000313" key="3">
    <source>
        <dbReference type="Ensembl" id="ENSMICP00000040947.1"/>
    </source>
</evidence>
<feature type="signal peptide" evidence="2">
    <location>
        <begin position="1"/>
        <end position="18"/>
    </location>
</feature>
<feature type="chain" id="PRO_5034692006" evidence="2">
    <location>
        <begin position="19"/>
        <end position="122"/>
    </location>
</feature>
<keyword evidence="2" id="KW-0732">Signal</keyword>
<dbReference type="AlphaFoldDB" id="A0A8C5XT91"/>
<proteinExistence type="predicted"/>
<accession>A0A8C5XT91</accession>
<reference evidence="3" key="2">
    <citation type="submission" date="2025-08" db="UniProtKB">
        <authorList>
            <consortium name="Ensembl"/>
        </authorList>
    </citation>
    <scope>IDENTIFICATION</scope>
</reference>
<evidence type="ECO:0000313" key="4">
    <source>
        <dbReference type="Proteomes" id="UP000694394"/>
    </source>
</evidence>
<evidence type="ECO:0000256" key="1">
    <source>
        <dbReference type="SAM" id="MobiDB-lite"/>
    </source>
</evidence>
<feature type="region of interest" description="Disordered" evidence="1">
    <location>
        <begin position="58"/>
        <end position="99"/>
    </location>
</feature>
<protein>
    <submittedName>
        <fullName evidence="3">Uncharacterized protein</fullName>
    </submittedName>
</protein>
<name>A0A8C5XT91_MICMU</name>
<dbReference type="EMBL" id="ABDC03026879">
    <property type="status" value="NOT_ANNOTATED_CDS"/>
    <property type="molecule type" value="Genomic_DNA"/>
</dbReference>